<dbReference type="PANTHER" id="PTHR40758">
    <property type="entry name" value="CONSERVED PROTEIN"/>
    <property type="match status" value="1"/>
</dbReference>
<dbReference type="AlphaFoldDB" id="A0A543IWW8"/>
<proteinExistence type="predicted"/>
<feature type="domain" description="Mycothiol-dependent maleylpyruvate isomerase metal-binding" evidence="2">
    <location>
        <begin position="6"/>
        <end position="130"/>
    </location>
</feature>
<dbReference type="InterPro" id="IPR017517">
    <property type="entry name" value="Maleyloyr_isom"/>
</dbReference>
<dbReference type="InterPro" id="IPR034660">
    <property type="entry name" value="DinB/YfiT-like"/>
</dbReference>
<dbReference type="Gene3D" id="1.20.120.450">
    <property type="entry name" value="dinb family like domain"/>
    <property type="match status" value="1"/>
</dbReference>
<dbReference type="NCBIfam" id="TIGR03083">
    <property type="entry name" value="maleylpyruvate isomerase family mycothiol-dependent enzyme"/>
    <property type="match status" value="1"/>
</dbReference>
<dbReference type="PANTHER" id="PTHR40758:SF1">
    <property type="entry name" value="CONSERVED PROTEIN"/>
    <property type="match status" value="1"/>
</dbReference>
<comment type="caution">
    <text evidence="3">The sequence shown here is derived from an EMBL/GenBank/DDBJ whole genome shotgun (WGS) entry which is preliminary data.</text>
</comment>
<dbReference type="InterPro" id="IPR024344">
    <property type="entry name" value="MDMPI_metal-binding"/>
</dbReference>
<dbReference type="SUPFAM" id="SSF109854">
    <property type="entry name" value="DinB/YfiT-like putative metalloenzymes"/>
    <property type="match status" value="1"/>
</dbReference>
<dbReference type="Pfam" id="PF07398">
    <property type="entry name" value="MDMPI_C"/>
    <property type="match status" value="1"/>
</dbReference>
<dbReference type="OrthoDB" id="3671213at2"/>
<reference evidence="3 4" key="1">
    <citation type="submission" date="2019-06" db="EMBL/GenBank/DDBJ databases">
        <title>Sequencing the genomes of 1000 actinobacteria strains.</title>
        <authorList>
            <person name="Klenk H.-P."/>
        </authorList>
    </citation>
    <scope>NUCLEOTIDE SEQUENCE [LARGE SCALE GENOMIC DNA]</scope>
    <source>
        <strain evidence="3 4">DSM 43186</strain>
    </source>
</reference>
<sequence>MDHTAALLEQTELFGETVRDADWSAPVPTCPGWTVTQLFRHLGRGHRWAAQIITDRVDRMLDPREVRDGKPPSDIEGAIEWLHAGARAVIDAVAGAGPETPVWTFLGPRPAAWWIRRRLHEATVHRADAALALNAPYELEPEVAADGVSEWLDLVAARATGETSPLEPGVTLHLHATEDLGPTGEWMIHGDPDGVRWEHGHGKGTAAARGRASDLLLTLVRRRTAAEAGVRLFGEEKVWADWLSRTPY</sequence>
<name>A0A543IWW8_9ACTN</name>
<organism evidence="3 4">
    <name type="scientific">Thermopolyspora flexuosa</name>
    <dbReference type="NCBI Taxonomy" id="103836"/>
    <lineage>
        <taxon>Bacteria</taxon>
        <taxon>Bacillati</taxon>
        <taxon>Actinomycetota</taxon>
        <taxon>Actinomycetes</taxon>
        <taxon>Streptosporangiales</taxon>
        <taxon>Streptosporangiaceae</taxon>
        <taxon>Thermopolyspora</taxon>
    </lineage>
</organism>
<dbReference type="GO" id="GO:0005886">
    <property type="term" value="C:plasma membrane"/>
    <property type="evidence" value="ECO:0007669"/>
    <property type="project" value="TreeGrafter"/>
</dbReference>
<dbReference type="EMBL" id="VFPQ01000001">
    <property type="protein sequence ID" value="TQM75074.1"/>
    <property type="molecule type" value="Genomic_DNA"/>
</dbReference>
<feature type="domain" description="MDMPI C-terminal" evidence="1">
    <location>
        <begin position="142"/>
        <end position="240"/>
    </location>
</feature>
<dbReference type="GO" id="GO:0046872">
    <property type="term" value="F:metal ion binding"/>
    <property type="evidence" value="ECO:0007669"/>
    <property type="project" value="InterPro"/>
</dbReference>
<keyword evidence="4" id="KW-1185">Reference proteome</keyword>
<gene>
    <name evidence="3" type="ORF">FHX40_1771</name>
</gene>
<dbReference type="InterPro" id="IPR010872">
    <property type="entry name" value="MDMPI_C-term_domain"/>
</dbReference>
<accession>A0A543IWW8</accession>
<evidence type="ECO:0000313" key="3">
    <source>
        <dbReference type="EMBL" id="TQM75074.1"/>
    </source>
</evidence>
<evidence type="ECO:0000313" key="4">
    <source>
        <dbReference type="Proteomes" id="UP000319213"/>
    </source>
</evidence>
<protein>
    <submittedName>
        <fullName evidence="3">Uncharacterized protein (TIGR03083 family)</fullName>
    </submittedName>
</protein>
<evidence type="ECO:0000259" key="1">
    <source>
        <dbReference type="Pfam" id="PF07398"/>
    </source>
</evidence>
<dbReference type="Pfam" id="PF11716">
    <property type="entry name" value="MDMPI_N"/>
    <property type="match status" value="1"/>
</dbReference>
<dbReference type="Proteomes" id="UP000319213">
    <property type="component" value="Unassembled WGS sequence"/>
</dbReference>
<evidence type="ECO:0000259" key="2">
    <source>
        <dbReference type="Pfam" id="PF11716"/>
    </source>
</evidence>
<dbReference type="RefSeq" id="WP_142259149.1">
    <property type="nucleotide sequence ID" value="NZ_BMPV01000007.1"/>
</dbReference>